<dbReference type="PIRSF" id="PIRSF006769">
    <property type="entry name" value="RibD"/>
    <property type="match status" value="1"/>
</dbReference>
<dbReference type="InterPro" id="IPR002125">
    <property type="entry name" value="CMP_dCMP_dom"/>
</dbReference>
<dbReference type="GO" id="GO:0008835">
    <property type="term" value="F:diaminohydroxyphosphoribosylaminopyrimidine deaminase activity"/>
    <property type="evidence" value="ECO:0007669"/>
    <property type="project" value="UniProtKB-EC"/>
</dbReference>
<comment type="pathway">
    <text evidence="2 12">Cofactor biosynthesis; riboflavin biosynthesis; 5-amino-6-(D-ribitylamino)uracil from GTP: step 2/4.</text>
</comment>
<comment type="function">
    <text evidence="1 12">Converts 2,5-diamino-6-(ribosylamino)-4(3h)-pyrimidinone 5'-phosphate into 5-amino-6-(ribosylamino)-2,4(1h,3h)-pyrimidinedione 5'-phosphate.</text>
</comment>
<keyword evidence="11" id="KW-0511">Multifunctional enzyme</keyword>
<dbReference type="SUPFAM" id="SSF53597">
    <property type="entry name" value="Dihydrofolate reductase-like"/>
    <property type="match status" value="1"/>
</dbReference>
<name>A0ABR8LPW1_9FLAO</name>
<evidence type="ECO:0000256" key="10">
    <source>
        <dbReference type="ARBA" id="ARBA00023002"/>
    </source>
</evidence>
<keyword evidence="6 12" id="KW-0686">Riboflavin biosynthesis</keyword>
<dbReference type="GO" id="GO:0008703">
    <property type="term" value="F:5-amino-6-(5-phosphoribosylamino)uracil reductase activity"/>
    <property type="evidence" value="ECO:0007669"/>
    <property type="project" value="UniProtKB-EC"/>
</dbReference>
<evidence type="ECO:0000256" key="6">
    <source>
        <dbReference type="ARBA" id="ARBA00022619"/>
    </source>
</evidence>
<dbReference type="NCBIfam" id="TIGR00326">
    <property type="entry name" value="eubact_ribD"/>
    <property type="match status" value="1"/>
</dbReference>
<dbReference type="PROSITE" id="PS00903">
    <property type="entry name" value="CYT_DCMP_DEAMINASES_1"/>
    <property type="match status" value="1"/>
</dbReference>
<evidence type="ECO:0000256" key="9">
    <source>
        <dbReference type="ARBA" id="ARBA00022857"/>
    </source>
</evidence>
<comment type="catalytic activity">
    <reaction evidence="12">
        <text>5-amino-6-(5-phospho-D-ribitylamino)uracil + NADP(+) = 5-amino-6-(5-phospho-D-ribosylamino)uracil + NADPH + H(+)</text>
        <dbReference type="Rhea" id="RHEA:17845"/>
        <dbReference type="ChEBI" id="CHEBI:15378"/>
        <dbReference type="ChEBI" id="CHEBI:57783"/>
        <dbReference type="ChEBI" id="CHEBI:58349"/>
        <dbReference type="ChEBI" id="CHEBI:58421"/>
        <dbReference type="ChEBI" id="CHEBI:58453"/>
        <dbReference type="EC" id="1.1.1.193"/>
    </reaction>
</comment>
<evidence type="ECO:0000256" key="11">
    <source>
        <dbReference type="ARBA" id="ARBA00023268"/>
    </source>
</evidence>
<accession>A0ABR8LPW1</accession>
<dbReference type="Pfam" id="PF01872">
    <property type="entry name" value="RibD_C"/>
    <property type="match status" value="1"/>
</dbReference>
<dbReference type="PANTHER" id="PTHR38011:SF7">
    <property type="entry name" value="2,5-DIAMINO-6-RIBOSYLAMINO-4(3H)-PYRIMIDINONE 5'-PHOSPHATE REDUCTASE"/>
    <property type="match status" value="1"/>
</dbReference>
<dbReference type="InterPro" id="IPR050765">
    <property type="entry name" value="Riboflavin_Biosynth_HTPR"/>
</dbReference>
<gene>
    <name evidence="14" type="primary">ribD</name>
    <name evidence="14" type="ORF">IEG06_02280</name>
</gene>
<comment type="similarity">
    <text evidence="4 12">In the N-terminal section; belongs to the cytidine and deoxycytidylate deaminase family.</text>
</comment>
<dbReference type="PROSITE" id="PS51747">
    <property type="entry name" value="CYT_DCMP_DEAMINASES_2"/>
    <property type="match status" value="1"/>
</dbReference>
<keyword evidence="9 12" id="KW-0521">NADP</keyword>
<keyword evidence="12 14" id="KW-0378">Hydrolase</keyword>
<dbReference type="RefSeq" id="WP_191100867.1">
    <property type="nucleotide sequence ID" value="NZ_JACXXH010000001.1"/>
</dbReference>
<dbReference type="InterPro" id="IPR016192">
    <property type="entry name" value="APOBEC/CMP_deaminase_Zn-bd"/>
</dbReference>
<feature type="domain" description="CMP/dCMP-type deaminase" evidence="13">
    <location>
        <begin position="8"/>
        <end position="132"/>
    </location>
</feature>
<comment type="pathway">
    <text evidence="3 12">Cofactor biosynthesis; riboflavin biosynthesis; 5-amino-6-(D-ribitylamino)uracil from GTP: step 3/4.</text>
</comment>
<evidence type="ECO:0000256" key="2">
    <source>
        <dbReference type="ARBA" id="ARBA00004882"/>
    </source>
</evidence>
<dbReference type="InterPro" id="IPR002734">
    <property type="entry name" value="RibDG_C"/>
</dbReference>
<evidence type="ECO:0000256" key="8">
    <source>
        <dbReference type="ARBA" id="ARBA00022833"/>
    </source>
</evidence>
<evidence type="ECO:0000256" key="3">
    <source>
        <dbReference type="ARBA" id="ARBA00004910"/>
    </source>
</evidence>
<comment type="similarity">
    <text evidence="5 12">In the C-terminal section; belongs to the HTP reductase family.</text>
</comment>
<dbReference type="CDD" id="cd01284">
    <property type="entry name" value="Riboflavin_deaminase-reductase"/>
    <property type="match status" value="1"/>
</dbReference>
<evidence type="ECO:0000256" key="1">
    <source>
        <dbReference type="ARBA" id="ARBA00002151"/>
    </source>
</evidence>
<evidence type="ECO:0000313" key="14">
    <source>
        <dbReference type="EMBL" id="MBD3862262.1"/>
    </source>
</evidence>
<dbReference type="PANTHER" id="PTHR38011">
    <property type="entry name" value="DIHYDROFOLATE REDUCTASE FAMILY PROTEIN (AFU_ORTHOLOGUE AFUA_8G06820)"/>
    <property type="match status" value="1"/>
</dbReference>
<organism evidence="14 15">
    <name type="scientific">Olleya marilimosa</name>
    <dbReference type="NCBI Taxonomy" id="272164"/>
    <lineage>
        <taxon>Bacteria</taxon>
        <taxon>Pseudomonadati</taxon>
        <taxon>Bacteroidota</taxon>
        <taxon>Flavobacteriia</taxon>
        <taxon>Flavobacteriales</taxon>
        <taxon>Flavobacteriaceae</taxon>
    </lineage>
</organism>
<dbReference type="Proteomes" id="UP000627521">
    <property type="component" value="Unassembled WGS sequence"/>
</dbReference>
<keyword evidence="8 12" id="KW-0862">Zinc</keyword>
<comment type="catalytic activity">
    <reaction evidence="12">
        <text>2,5-diamino-6-hydroxy-4-(5-phosphoribosylamino)-pyrimidine + H2O + H(+) = 5-amino-6-(5-phospho-D-ribosylamino)uracil + NH4(+)</text>
        <dbReference type="Rhea" id="RHEA:21868"/>
        <dbReference type="ChEBI" id="CHEBI:15377"/>
        <dbReference type="ChEBI" id="CHEBI:15378"/>
        <dbReference type="ChEBI" id="CHEBI:28938"/>
        <dbReference type="ChEBI" id="CHEBI:58453"/>
        <dbReference type="ChEBI" id="CHEBI:58614"/>
        <dbReference type="EC" id="3.5.4.26"/>
    </reaction>
</comment>
<dbReference type="Gene3D" id="3.40.140.10">
    <property type="entry name" value="Cytidine Deaminase, domain 2"/>
    <property type="match status" value="1"/>
</dbReference>
<sequence>MLKLNYNLSDQLYITRALQIAKNGLGLTRPNPMVGCVIVHNNTIIAEGFTSEYGGNHAEVNAINNVQDKALLKEATIFVTLEPCSHYGKTPPCSDLIIHHQIPNIVIGCVDDNPEVAGKGIKKLLDAGRNVKVGVLEAECKAHHKRFFTFHNKKRPYIILKWAESNDGFIAPKSKNEQKPVWITNTYSRQLVHKWRTEEQAILVGTNTVLHDNPTLNVRDWTGNNPLRVILDKNKALKADCNVFNAKAESLLIYHNNKATQNTKQTWSIHPPNNTMVGDLNAVIDFSQKENQAQQICDTLFKHNINSVIIEGGSKTLQLFIDAGLWDEARVFKGQTIFKEGVKAPKLQGKLINQSSILEDLLYIYKNTN</sequence>
<proteinExistence type="inferred from homology"/>
<evidence type="ECO:0000256" key="7">
    <source>
        <dbReference type="ARBA" id="ARBA00022723"/>
    </source>
</evidence>
<comment type="cofactor">
    <cofactor evidence="12">
        <name>Zn(2+)</name>
        <dbReference type="ChEBI" id="CHEBI:29105"/>
    </cofactor>
    <text evidence="12">Binds 1 zinc ion.</text>
</comment>
<keyword evidence="10 12" id="KW-0560">Oxidoreductase</keyword>
<evidence type="ECO:0000259" key="13">
    <source>
        <dbReference type="PROSITE" id="PS51747"/>
    </source>
</evidence>
<dbReference type="InterPro" id="IPR004794">
    <property type="entry name" value="Eubact_RibD"/>
</dbReference>
<dbReference type="EC" id="3.5.4.26" evidence="12"/>
<evidence type="ECO:0000256" key="12">
    <source>
        <dbReference type="PIRNR" id="PIRNR006769"/>
    </source>
</evidence>
<keyword evidence="15" id="KW-1185">Reference proteome</keyword>
<evidence type="ECO:0000256" key="5">
    <source>
        <dbReference type="ARBA" id="ARBA00007417"/>
    </source>
</evidence>
<dbReference type="SUPFAM" id="SSF53927">
    <property type="entry name" value="Cytidine deaminase-like"/>
    <property type="match status" value="1"/>
</dbReference>
<protein>
    <recommendedName>
        <fullName evidence="12">Riboflavin biosynthesis protein RibD</fullName>
    </recommendedName>
    <domain>
        <recommendedName>
            <fullName evidence="12">Diaminohydroxyphosphoribosylaminopyrimidine deaminase</fullName>
            <shortName evidence="12">DRAP deaminase</shortName>
            <ecNumber evidence="12">3.5.4.26</ecNumber>
        </recommendedName>
        <alternativeName>
            <fullName evidence="12">Riboflavin-specific deaminase</fullName>
        </alternativeName>
    </domain>
    <domain>
        <recommendedName>
            <fullName evidence="12">5-amino-6-(5-phosphoribosylamino)uracil reductase</fullName>
            <ecNumber evidence="12">1.1.1.193</ecNumber>
        </recommendedName>
        <alternativeName>
            <fullName evidence="12">HTP reductase</fullName>
        </alternativeName>
    </domain>
</protein>
<comment type="caution">
    <text evidence="14">The sequence shown here is derived from an EMBL/GenBank/DDBJ whole genome shotgun (WGS) entry which is preliminary data.</text>
</comment>
<dbReference type="InterPro" id="IPR016193">
    <property type="entry name" value="Cytidine_deaminase-like"/>
</dbReference>
<dbReference type="EMBL" id="JACXXH010000001">
    <property type="protein sequence ID" value="MBD3862262.1"/>
    <property type="molecule type" value="Genomic_DNA"/>
</dbReference>
<dbReference type="InterPro" id="IPR024072">
    <property type="entry name" value="DHFR-like_dom_sf"/>
</dbReference>
<reference evidence="14 15" key="1">
    <citation type="submission" date="2020-09" db="EMBL/GenBank/DDBJ databases">
        <title>Bacillus nautilus sp. nov., Chryseoglobus crepusculi sp. nov, and Psychrobacter noctis sp. nov., isolated from deep-sea sponges from the equatorial Atlantic.</title>
        <authorList>
            <person name="Stennett H.L."/>
            <person name="Williams S.E."/>
        </authorList>
    </citation>
    <scope>NUCLEOTIDE SEQUENCE [LARGE SCALE GENOMIC DNA]</scope>
    <source>
        <strain evidence="14 15">28M-24</strain>
    </source>
</reference>
<keyword evidence="7 12" id="KW-0479">Metal-binding</keyword>
<dbReference type="Gene3D" id="3.40.430.10">
    <property type="entry name" value="Dihydrofolate Reductase, subunit A"/>
    <property type="match status" value="1"/>
</dbReference>
<dbReference type="Pfam" id="PF00383">
    <property type="entry name" value="dCMP_cyt_deam_1"/>
    <property type="match status" value="1"/>
</dbReference>
<evidence type="ECO:0000256" key="4">
    <source>
        <dbReference type="ARBA" id="ARBA00005259"/>
    </source>
</evidence>
<evidence type="ECO:0000313" key="15">
    <source>
        <dbReference type="Proteomes" id="UP000627521"/>
    </source>
</evidence>
<dbReference type="EC" id="1.1.1.193" evidence="12"/>